<dbReference type="EMBL" id="WJHE01001177">
    <property type="protein sequence ID" value="MST34725.1"/>
    <property type="molecule type" value="Genomic_DNA"/>
</dbReference>
<comment type="caution">
    <text evidence="8">The sequence shown here is derived from an EMBL/GenBank/DDBJ whole genome shotgun (WGS) entry which is preliminary data.</text>
</comment>
<keyword evidence="3 6" id="KW-0815">Transposition</keyword>
<evidence type="ECO:0000256" key="3">
    <source>
        <dbReference type="ARBA" id="ARBA00022578"/>
    </source>
</evidence>
<sequence>MTMTDKTMVDDGADGGVDPSRTPAGLALSLEDGLVDQLMAQVRAGGVELLGEGGVIAGLTKKLLERALDEELTEHLGYERGDPAGRGSGNSRNGTTPKRVLTELGAVDLEVPRDRNASFEPTIVPKGATRLPRFNEAIIGLYAGGMTTRDIKKALKRLYGIDVSPDLISRVTDGVVEELREWQNRPLDAVYPIMYIDALVIKVRTGGTVINRPAYLAVGVDVAGRKHVLGVWLGDGGEGAKFWLAVLTELKARGVADVLIVCYDGLKGLPDAIEATWPSASVQTCVVHLIRASLRYCSWKDRKTVVGALKPIYTAVSAEAAADALDTFELEHGDRYPAIVALWRAAWERFTP</sequence>
<keyword evidence="9" id="KW-1185">Reference proteome</keyword>
<dbReference type="NCBIfam" id="NF033543">
    <property type="entry name" value="transpos_IS256"/>
    <property type="match status" value="1"/>
</dbReference>
<keyword evidence="6" id="KW-0814">Transposable element</keyword>
<name>A0ABW9QY03_9ACTN</name>
<dbReference type="Proteomes" id="UP000437736">
    <property type="component" value="Unassembled WGS sequence"/>
</dbReference>
<comment type="similarity">
    <text evidence="2 6">Belongs to the transposase mutator family.</text>
</comment>
<gene>
    <name evidence="8" type="ORF">GHK86_18600</name>
</gene>
<protein>
    <recommendedName>
        <fullName evidence="6">Mutator family transposase</fullName>
    </recommendedName>
</protein>
<evidence type="ECO:0000313" key="8">
    <source>
        <dbReference type="EMBL" id="MST34725.1"/>
    </source>
</evidence>
<evidence type="ECO:0000256" key="7">
    <source>
        <dbReference type="SAM" id="MobiDB-lite"/>
    </source>
</evidence>
<organism evidence="8 9">
    <name type="scientific">Acidiferrimicrobium australe</name>
    <dbReference type="NCBI Taxonomy" id="2664430"/>
    <lineage>
        <taxon>Bacteria</taxon>
        <taxon>Bacillati</taxon>
        <taxon>Actinomycetota</taxon>
        <taxon>Acidimicrobiia</taxon>
        <taxon>Acidimicrobiales</taxon>
        <taxon>Acidimicrobiaceae</taxon>
        <taxon>Acidiferrimicrobium</taxon>
    </lineage>
</organism>
<dbReference type="PANTHER" id="PTHR33217:SF8">
    <property type="entry name" value="MUTATOR FAMILY TRANSPOSASE"/>
    <property type="match status" value="1"/>
</dbReference>
<proteinExistence type="inferred from homology"/>
<keyword evidence="4 6" id="KW-0238">DNA-binding</keyword>
<dbReference type="PANTHER" id="PTHR33217">
    <property type="entry name" value="TRANSPOSASE FOR INSERTION SEQUENCE ELEMENT IS1081"/>
    <property type="match status" value="1"/>
</dbReference>
<comment type="function">
    <text evidence="1 6">Required for the transposition of the insertion element.</text>
</comment>
<evidence type="ECO:0000313" key="9">
    <source>
        <dbReference type="Proteomes" id="UP000437736"/>
    </source>
</evidence>
<reference evidence="8 9" key="1">
    <citation type="submission" date="2019-11" db="EMBL/GenBank/DDBJ databases">
        <title>Acidiferrimicrobium australis gen. nov., sp. nov., an acidophilic and obligately heterotrophic, member of the Actinobacteria that catalyses dissimilatory oxido- reduction of iron isolated from metal-rich acidic water in Chile.</title>
        <authorList>
            <person name="Gonzalez D."/>
            <person name="Huber K."/>
            <person name="Hedrich S."/>
            <person name="Rojas-Villalobos C."/>
            <person name="Quatrini R."/>
            <person name="Dinamarca M.A."/>
            <person name="Schwarz A."/>
            <person name="Canales C."/>
            <person name="Nancucheo I."/>
        </authorList>
    </citation>
    <scope>NUCLEOTIDE SEQUENCE [LARGE SCALE GENOMIC DNA]</scope>
    <source>
        <strain evidence="8 9">USS-CCA1</strain>
    </source>
</reference>
<dbReference type="InterPro" id="IPR001207">
    <property type="entry name" value="Transposase_mutator"/>
</dbReference>
<dbReference type="PROSITE" id="PS01007">
    <property type="entry name" value="TRANSPOSASE_MUTATOR"/>
    <property type="match status" value="1"/>
</dbReference>
<accession>A0ABW9QY03</accession>
<evidence type="ECO:0000256" key="4">
    <source>
        <dbReference type="ARBA" id="ARBA00023125"/>
    </source>
</evidence>
<feature type="non-terminal residue" evidence="8">
    <location>
        <position position="352"/>
    </location>
</feature>
<evidence type="ECO:0000256" key="6">
    <source>
        <dbReference type="RuleBase" id="RU365089"/>
    </source>
</evidence>
<evidence type="ECO:0000256" key="2">
    <source>
        <dbReference type="ARBA" id="ARBA00010961"/>
    </source>
</evidence>
<feature type="region of interest" description="Disordered" evidence="7">
    <location>
        <begin position="75"/>
        <end position="97"/>
    </location>
</feature>
<evidence type="ECO:0000256" key="1">
    <source>
        <dbReference type="ARBA" id="ARBA00002190"/>
    </source>
</evidence>
<evidence type="ECO:0000256" key="5">
    <source>
        <dbReference type="ARBA" id="ARBA00023172"/>
    </source>
</evidence>
<dbReference type="Pfam" id="PF00872">
    <property type="entry name" value="Transposase_mut"/>
    <property type="match status" value="1"/>
</dbReference>
<feature type="region of interest" description="Disordered" evidence="7">
    <location>
        <begin position="1"/>
        <end position="24"/>
    </location>
</feature>
<keyword evidence="5 6" id="KW-0233">DNA recombination</keyword>